<dbReference type="GO" id="GO:0008270">
    <property type="term" value="F:zinc ion binding"/>
    <property type="evidence" value="ECO:0007669"/>
    <property type="project" value="UniProtKB-KW"/>
</dbReference>
<gene>
    <name evidence="8" type="ORF">G6F64_010115</name>
</gene>
<dbReference type="AlphaFoldDB" id="A0A9P7BNF1"/>
<evidence type="ECO:0000256" key="5">
    <source>
        <dbReference type="ARBA" id="ARBA00022833"/>
    </source>
</evidence>
<keyword evidence="6" id="KW-0391">Immunity</keyword>
<sequence length="246" mass="27494">MDMNVVVLALKNVSNVLVHVLINICDRPLCNSPCREIFACSHQCPGLCGEPCPPCAVCNPDKKCSISLRKVSEFDANESVYMLPDCGCVFSVEFLDSYFNYQVTSGEHTAIKLWECPHCKKNIYTAGRYNKYIKTEVALVNKIKAQLEKQRQILTQHERVQIIQAMNEEVINTGMHSIVGGRWFVCPNKHPYYVGDCGGATEISKCPECNAPIGGTQHRVIETNRFYGEFDGSNEPAWPGQPNSVV</sequence>
<protein>
    <recommendedName>
        <fullName evidence="7">RZ-type domain-containing protein</fullName>
    </recommendedName>
</protein>
<keyword evidence="3" id="KW-0479">Metal-binding</keyword>
<evidence type="ECO:0000256" key="1">
    <source>
        <dbReference type="ARBA" id="ARBA00004496"/>
    </source>
</evidence>
<dbReference type="InterPro" id="IPR046439">
    <property type="entry name" value="ZF_RZ_dom"/>
</dbReference>
<keyword evidence="2" id="KW-0963">Cytoplasm</keyword>
<evidence type="ECO:0000313" key="9">
    <source>
        <dbReference type="Proteomes" id="UP000716291"/>
    </source>
</evidence>
<evidence type="ECO:0000256" key="3">
    <source>
        <dbReference type="ARBA" id="ARBA00022723"/>
    </source>
</evidence>
<keyword evidence="4" id="KW-0863">Zinc-finger</keyword>
<comment type="subcellular location">
    <subcellularLocation>
        <location evidence="1">Cytoplasm</location>
    </subcellularLocation>
</comment>
<organism evidence="8 9">
    <name type="scientific">Rhizopus oryzae</name>
    <name type="common">Mucormycosis agent</name>
    <name type="synonym">Rhizopus arrhizus var. delemar</name>
    <dbReference type="NCBI Taxonomy" id="64495"/>
    <lineage>
        <taxon>Eukaryota</taxon>
        <taxon>Fungi</taxon>
        <taxon>Fungi incertae sedis</taxon>
        <taxon>Mucoromycota</taxon>
        <taxon>Mucoromycotina</taxon>
        <taxon>Mucoromycetes</taxon>
        <taxon>Mucorales</taxon>
        <taxon>Mucorineae</taxon>
        <taxon>Rhizopodaceae</taxon>
        <taxon>Rhizopus</taxon>
    </lineage>
</organism>
<dbReference type="GO" id="GO:0005737">
    <property type="term" value="C:cytoplasm"/>
    <property type="evidence" value="ECO:0007669"/>
    <property type="project" value="UniProtKB-SubCell"/>
</dbReference>
<keyword evidence="5" id="KW-0862">Zinc</keyword>
<comment type="caution">
    <text evidence="8">The sequence shown here is derived from an EMBL/GenBank/DDBJ whole genome shotgun (WGS) entry which is preliminary data.</text>
</comment>
<dbReference type="PROSITE" id="PS51981">
    <property type="entry name" value="ZF_RZ"/>
    <property type="match status" value="1"/>
</dbReference>
<dbReference type="GO" id="GO:0002376">
    <property type="term" value="P:immune system process"/>
    <property type="evidence" value="ECO:0007669"/>
    <property type="project" value="UniProtKB-KW"/>
</dbReference>
<dbReference type="OrthoDB" id="2423195at2759"/>
<evidence type="ECO:0000256" key="4">
    <source>
        <dbReference type="ARBA" id="ARBA00022771"/>
    </source>
</evidence>
<keyword evidence="9" id="KW-1185">Reference proteome</keyword>
<proteinExistence type="predicted"/>
<evidence type="ECO:0000256" key="6">
    <source>
        <dbReference type="ARBA" id="ARBA00022859"/>
    </source>
</evidence>
<name>A0A9P7BNF1_RHIOR</name>
<evidence type="ECO:0000259" key="7">
    <source>
        <dbReference type="PROSITE" id="PS51981"/>
    </source>
</evidence>
<evidence type="ECO:0000256" key="2">
    <source>
        <dbReference type="ARBA" id="ARBA00022490"/>
    </source>
</evidence>
<reference evidence="8" key="1">
    <citation type="journal article" date="2020" name="Microb. Genom.">
        <title>Genetic diversity of clinical and environmental Mucorales isolates obtained from an investigation of mucormycosis cases among solid organ transplant recipients.</title>
        <authorList>
            <person name="Nguyen M.H."/>
            <person name="Kaul D."/>
            <person name="Muto C."/>
            <person name="Cheng S.J."/>
            <person name="Richter R.A."/>
            <person name="Bruno V.M."/>
            <person name="Liu G."/>
            <person name="Beyhan S."/>
            <person name="Sundermann A.J."/>
            <person name="Mounaud S."/>
            <person name="Pasculle A.W."/>
            <person name="Nierman W.C."/>
            <person name="Driscoll E."/>
            <person name="Cumbie R."/>
            <person name="Clancy C.J."/>
            <person name="Dupont C.L."/>
        </authorList>
    </citation>
    <scope>NUCLEOTIDE SEQUENCE</scope>
    <source>
        <strain evidence="8">GL11</strain>
    </source>
</reference>
<feature type="domain" description="RZ-type" evidence="7">
    <location>
        <begin position="154"/>
        <end position="235"/>
    </location>
</feature>
<accession>A0A9P7BNF1</accession>
<dbReference type="Proteomes" id="UP000716291">
    <property type="component" value="Unassembled WGS sequence"/>
</dbReference>
<evidence type="ECO:0000313" key="8">
    <source>
        <dbReference type="EMBL" id="KAG1303389.1"/>
    </source>
</evidence>
<dbReference type="EMBL" id="JAANQT010002004">
    <property type="protein sequence ID" value="KAG1303389.1"/>
    <property type="molecule type" value="Genomic_DNA"/>
</dbReference>
<dbReference type="Pfam" id="PF20173">
    <property type="entry name" value="ZnF_RZ-type"/>
    <property type="match status" value="1"/>
</dbReference>